<dbReference type="InterPro" id="IPR023996">
    <property type="entry name" value="TonB-dep_OMP_SusC/RagA"/>
</dbReference>
<dbReference type="InterPro" id="IPR008969">
    <property type="entry name" value="CarboxyPept-like_regulatory"/>
</dbReference>
<evidence type="ECO:0000259" key="4">
    <source>
        <dbReference type="Pfam" id="PF07715"/>
    </source>
</evidence>
<feature type="signal peptide" evidence="3">
    <location>
        <begin position="1"/>
        <end position="28"/>
    </location>
</feature>
<organism evidence="5 6">
    <name type="scientific">Chitinophaga chungangae</name>
    <dbReference type="NCBI Taxonomy" id="2821488"/>
    <lineage>
        <taxon>Bacteria</taxon>
        <taxon>Pseudomonadati</taxon>
        <taxon>Bacteroidota</taxon>
        <taxon>Chitinophagia</taxon>
        <taxon>Chitinophagales</taxon>
        <taxon>Chitinophagaceae</taxon>
        <taxon>Chitinophaga</taxon>
    </lineage>
</organism>
<gene>
    <name evidence="5" type="ORF">J7I43_21100</name>
</gene>
<protein>
    <submittedName>
        <fullName evidence="5">TonB-dependent receptor</fullName>
    </submittedName>
</protein>
<keyword evidence="3" id="KW-0732">Signal</keyword>
<comment type="subcellular location">
    <subcellularLocation>
        <location evidence="1">Cell outer membrane</location>
        <topology evidence="1">Multi-pass membrane protein</topology>
    </subcellularLocation>
</comment>
<dbReference type="Pfam" id="PF13715">
    <property type="entry name" value="CarbopepD_reg_2"/>
    <property type="match status" value="1"/>
</dbReference>
<dbReference type="EMBL" id="JAGHKP010000004">
    <property type="protein sequence ID" value="MBO9154738.1"/>
    <property type="molecule type" value="Genomic_DNA"/>
</dbReference>
<feature type="domain" description="TonB-dependent receptor plug" evidence="4">
    <location>
        <begin position="132"/>
        <end position="238"/>
    </location>
</feature>
<evidence type="ECO:0000313" key="5">
    <source>
        <dbReference type="EMBL" id="MBO9154738.1"/>
    </source>
</evidence>
<reference evidence="6" key="1">
    <citation type="submission" date="2021-03" db="EMBL/GenBank/DDBJ databases">
        <title>Assistant Professor.</title>
        <authorList>
            <person name="Huq M.A."/>
        </authorList>
    </citation>
    <scope>NUCLEOTIDE SEQUENCE [LARGE SCALE GENOMIC DNA]</scope>
    <source>
        <strain evidence="6">MAH-28</strain>
    </source>
</reference>
<dbReference type="InterPro" id="IPR023997">
    <property type="entry name" value="TonB-dep_OMP_SusC/RagA_CS"/>
</dbReference>
<keyword evidence="1" id="KW-0472">Membrane</keyword>
<dbReference type="InterPro" id="IPR037066">
    <property type="entry name" value="Plug_dom_sf"/>
</dbReference>
<dbReference type="Pfam" id="PF07715">
    <property type="entry name" value="Plug"/>
    <property type="match status" value="1"/>
</dbReference>
<accession>A0ABS3YJ71</accession>
<keyword evidence="6" id="KW-1185">Reference proteome</keyword>
<feature type="chain" id="PRO_5045093432" evidence="3">
    <location>
        <begin position="29"/>
        <end position="1039"/>
    </location>
</feature>
<evidence type="ECO:0000256" key="2">
    <source>
        <dbReference type="SAM" id="MobiDB-lite"/>
    </source>
</evidence>
<feature type="region of interest" description="Disordered" evidence="2">
    <location>
        <begin position="44"/>
        <end position="68"/>
    </location>
</feature>
<keyword evidence="1" id="KW-0813">Transport</keyword>
<dbReference type="SUPFAM" id="SSF49464">
    <property type="entry name" value="Carboxypeptidase regulatory domain-like"/>
    <property type="match status" value="1"/>
</dbReference>
<keyword evidence="1" id="KW-0998">Cell outer membrane</keyword>
<keyword evidence="1" id="KW-1134">Transmembrane beta strand</keyword>
<dbReference type="NCBIfam" id="TIGR04057">
    <property type="entry name" value="SusC_RagA_signa"/>
    <property type="match status" value="1"/>
</dbReference>
<name>A0ABS3YJ71_9BACT</name>
<dbReference type="Gene3D" id="2.170.130.10">
    <property type="entry name" value="TonB-dependent receptor, plug domain"/>
    <property type="match status" value="1"/>
</dbReference>
<dbReference type="RefSeq" id="WP_209147852.1">
    <property type="nucleotide sequence ID" value="NZ_JAGHKP010000004.1"/>
</dbReference>
<keyword evidence="1" id="KW-0812">Transmembrane</keyword>
<dbReference type="NCBIfam" id="TIGR04056">
    <property type="entry name" value="OMP_RagA_SusC"/>
    <property type="match status" value="1"/>
</dbReference>
<evidence type="ECO:0000313" key="6">
    <source>
        <dbReference type="Proteomes" id="UP000679126"/>
    </source>
</evidence>
<dbReference type="Proteomes" id="UP000679126">
    <property type="component" value="Unassembled WGS sequence"/>
</dbReference>
<dbReference type="SUPFAM" id="SSF56935">
    <property type="entry name" value="Porins"/>
    <property type="match status" value="1"/>
</dbReference>
<proteinExistence type="inferred from homology"/>
<evidence type="ECO:0000256" key="3">
    <source>
        <dbReference type="SAM" id="SignalP"/>
    </source>
</evidence>
<dbReference type="InterPro" id="IPR012910">
    <property type="entry name" value="Plug_dom"/>
</dbReference>
<keyword evidence="5" id="KW-0675">Receptor</keyword>
<dbReference type="PROSITE" id="PS52016">
    <property type="entry name" value="TONB_DEPENDENT_REC_3"/>
    <property type="match status" value="1"/>
</dbReference>
<dbReference type="Gene3D" id="2.60.40.1120">
    <property type="entry name" value="Carboxypeptidase-like, regulatory domain"/>
    <property type="match status" value="1"/>
</dbReference>
<dbReference type="InterPro" id="IPR039426">
    <property type="entry name" value="TonB-dep_rcpt-like"/>
</dbReference>
<sequence>MRKAGTGLLWAKTIMFILLSLATEFATAAPAPIQQARDTLISGTVTDKSDDTPVPGVSVKVPNSNTGVTTNEKGRYELRVPRSTSALIFSSIGYKTQEVAVLNGQTHINISLERDVASINEVQVVAFGVQKKESVVGAISTVKVKDLKTAAPRSLANALAGKVAGIIAVQRSGEPGRDDAQFWIRGISTFGAGSQPLVLVDGVERPLNNVEPEDIESFSVLKDASATSVYGIRGANGVILVTTRRGSVAKAAINFKYEKGVQSATSRPKYVDAPTYLELLNEANVATNPNYVTPYTPEVIEKYRSGEDPVLYPNVDWMKLMMKDFSNSQRATLNVSGGTEKAKYYVAGSYYEESGAWATDALKKYDSQTKLKRFNFRSNTDLDLRKDLQLSLGLGGFLTLSNYPGDGNTDAVWYHMGLATPAKYQPTIPDPVYPGKKIYLNSGGGGNINPLQYLEDRGFTNAWNNTLQTDLSLKYDASAITKGLKGGIKFAYDAYSHNQIQRTRGGDQWVIVPPGRDADGNLVLQKTYSGTTNLGYTKSAGGNRRIYFQGDINYDRQFGDHRVGALLLYNQQDYQNADAGNAIDAIPFRFMGLVSRLTYNYRSRYYAELNAGYNGSENFAEGHRFGLFPSVALGWMASEEQFFKDIVDQRLISYLKFRASYGIKGNDQIGGRRFAYLTTVGTGYGAYVMGYDVNTNWGSVGEDQWGSNLTWEKEKEKNIGLEVRFLNGFYLQLDYFTRHRTGIFQQRNSLPSIIGLKNNPWGNIGEFKNAGMEATLEYSRRIGEVNISLRGNYTFARNNLLNNDAPDELFTYQNAKGKRLNQPFGLIAEGLFTSEDDIKSSPEQTFGRVRAGDIKYKDVNGDGVVNTYDRVAIGNPATPEIVYGFGTSVNWRGFDISVFFQGAGNMDFMLGGDGFFPYRRGEEQGNVTWYATDRWTQENKNQDALFPRLSAGDNPNNYQASTWWQRKADYLRLKTAEMGYTLPKALLQRLKISTCRFYVSGLNLYTFSSFRFWDPELGSGNGGAYPIQRIINGGVNINF</sequence>
<comment type="similarity">
    <text evidence="1">Belongs to the TonB-dependent receptor family.</text>
</comment>
<evidence type="ECO:0000256" key="1">
    <source>
        <dbReference type="PROSITE-ProRule" id="PRU01360"/>
    </source>
</evidence>
<comment type="caution">
    <text evidence="5">The sequence shown here is derived from an EMBL/GenBank/DDBJ whole genome shotgun (WGS) entry which is preliminary data.</text>
</comment>